<dbReference type="PROSITE" id="PS00237">
    <property type="entry name" value="G_PROTEIN_RECEP_F1_1"/>
    <property type="match status" value="1"/>
</dbReference>
<dbReference type="InterPro" id="IPR000276">
    <property type="entry name" value="GPCR_Rhodpsn"/>
</dbReference>
<dbReference type="GeneID" id="106815554"/>
<feature type="transmembrane region" description="Helical" evidence="10">
    <location>
        <begin position="35"/>
        <end position="60"/>
    </location>
</feature>
<feature type="transmembrane region" description="Helical" evidence="10">
    <location>
        <begin position="252"/>
        <end position="271"/>
    </location>
</feature>
<dbReference type="PROSITE" id="PS50262">
    <property type="entry name" value="G_PROTEIN_RECEP_F1_2"/>
    <property type="match status" value="1"/>
</dbReference>
<comment type="subcellular location">
    <subcellularLocation>
        <location evidence="1">Membrane</location>
        <topology evidence="1">Multi-pass membrane protein</topology>
    </subcellularLocation>
</comment>
<keyword evidence="2 9" id="KW-0812">Transmembrane</keyword>
<keyword evidence="8 9" id="KW-0807">Transducer</keyword>
<gene>
    <name evidence="13" type="primary">LOC106815554</name>
</gene>
<organism evidence="12 13">
    <name type="scientific">Priapulus caudatus</name>
    <name type="common">Priapulid worm</name>
    <dbReference type="NCBI Taxonomy" id="37621"/>
    <lineage>
        <taxon>Eukaryota</taxon>
        <taxon>Metazoa</taxon>
        <taxon>Ecdysozoa</taxon>
        <taxon>Scalidophora</taxon>
        <taxon>Priapulida</taxon>
        <taxon>Priapulimorpha</taxon>
        <taxon>Priapulimorphida</taxon>
        <taxon>Priapulidae</taxon>
        <taxon>Priapulus</taxon>
    </lineage>
</organism>
<accession>A0ABM1ETI9</accession>
<feature type="transmembrane region" description="Helical" evidence="10">
    <location>
        <begin position="151"/>
        <end position="180"/>
    </location>
</feature>
<evidence type="ECO:0000256" key="4">
    <source>
        <dbReference type="ARBA" id="ARBA00023040"/>
    </source>
</evidence>
<evidence type="ECO:0000256" key="6">
    <source>
        <dbReference type="ARBA" id="ARBA00023157"/>
    </source>
</evidence>
<evidence type="ECO:0000313" key="13">
    <source>
        <dbReference type="RefSeq" id="XP_014675510.1"/>
    </source>
</evidence>
<dbReference type="Gene3D" id="1.20.1070.10">
    <property type="entry name" value="Rhodopsin 7-helix transmembrane proteins"/>
    <property type="match status" value="1"/>
</dbReference>
<evidence type="ECO:0000256" key="3">
    <source>
        <dbReference type="ARBA" id="ARBA00022989"/>
    </source>
</evidence>
<evidence type="ECO:0000256" key="7">
    <source>
        <dbReference type="ARBA" id="ARBA00023170"/>
    </source>
</evidence>
<name>A0ABM1ETI9_PRICU</name>
<comment type="similarity">
    <text evidence="9">Belongs to the G-protein coupled receptor 1 family.</text>
</comment>
<dbReference type="PRINTS" id="PR00663">
    <property type="entry name" value="GALANINR"/>
</dbReference>
<feature type="transmembrane region" description="Helical" evidence="10">
    <location>
        <begin position="113"/>
        <end position="139"/>
    </location>
</feature>
<dbReference type="InterPro" id="IPR017452">
    <property type="entry name" value="GPCR_Rhodpsn_7TM"/>
</dbReference>
<dbReference type="SUPFAM" id="SSF81321">
    <property type="entry name" value="Family A G protein-coupled receptor-like"/>
    <property type="match status" value="1"/>
</dbReference>
<dbReference type="InterPro" id="IPR000405">
    <property type="entry name" value="Galanin_rcpt"/>
</dbReference>
<dbReference type="SMART" id="SM01381">
    <property type="entry name" value="7TM_GPCR_Srsx"/>
    <property type="match status" value="1"/>
</dbReference>
<keyword evidence="6" id="KW-1015">Disulfide bond</keyword>
<evidence type="ECO:0000256" key="8">
    <source>
        <dbReference type="ARBA" id="ARBA00023224"/>
    </source>
</evidence>
<dbReference type="PANTHER" id="PTHR45695:SF34">
    <property type="entry name" value="GALANIN RECEPTOR 2B-LIKE"/>
    <property type="match status" value="1"/>
</dbReference>
<evidence type="ECO:0000256" key="5">
    <source>
        <dbReference type="ARBA" id="ARBA00023136"/>
    </source>
</evidence>
<feature type="transmembrane region" description="Helical" evidence="10">
    <location>
        <begin position="200"/>
        <end position="224"/>
    </location>
</feature>
<proteinExistence type="inferred from homology"/>
<keyword evidence="5 10" id="KW-0472">Membrane</keyword>
<dbReference type="Pfam" id="PF00001">
    <property type="entry name" value="7tm_1"/>
    <property type="match status" value="1"/>
</dbReference>
<protein>
    <submittedName>
        <fullName evidence="13">Galanin receptor type 1-like</fullName>
    </submittedName>
</protein>
<feature type="domain" description="G-protein coupled receptors family 1 profile" evidence="11">
    <location>
        <begin position="51"/>
        <end position="312"/>
    </location>
</feature>
<evidence type="ECO:0000256" key="10">
    <source>
        <dbReference type="SAM" id="Phobius"/>
    </source>
</evidence>
<evidence type="ECO:0000256" key="9">
    <source>
        <dbReference type="RuleBase" id="RU000688"/>
    </source>
</evidence>
<dbReference type="Proteomes" id="UP000695022">
    <property type="component" value="Unplaced"/>
</dbReference>
<keyword evidence="7 9" id="KW-0675">Receptor</keyword>
<sequence length="368" mass="41100">MASVGESAWTITSGGNGTNLTAPLTAEMGTGPEVIIIPLVFLVIVIGGCFGNSLVIVVILKNRDQGKNTTNLFILNLSFADLLFLLFCVPFHAWIYTLPDWIFGEFVCKVVHFVQYCSMLASVFTLVAMSMDRCLAIVYPLRSMRIRTPGVALLVCGVIWLMSCATSLPWLVVFQITSVIDGGVALEYCADVWTNLDHRAIYLLMFFVLGYAVPFALMLVLNLLMVRQLWIFSGPNGPTVESIRNRMKVTRLVISVVVVFGICWLPSHVATMWFNFGTVNWSDERTIRTVYIFRIFTHMLSYVNSSLNPLIYALVSGNFRKDVKRAFTRKPPGGALTSQNGRSMTYKSFRSNERVERTMGGATNSTQM</sequence>
<evidence type="ECO:0000256" key="1">
    <source>
        <dbReference type="ARBA" id="ARBA00004141"/>
    </source>
</evidence>
<dbReference type="RefSeq" id="XP_014675510.1">
    <property type="nucleotide sequence ID" value="XM_014820024.1"/>
</dbReference>
<evidence type="ECO:0000259" key="11">
    <source>
        <dbReference type="PROSITE" id="PS50262"/>
    </source>
</evidence>
<keyword evidence="12" id="KW-1185">Reference proteome</keyword>
<evidence type="ECO:0000313" key="12">
    <source>
        <dbReference type="Proteomes" id="UP000695022"/>
    </source>
</evidence>
<keyword evidence="4 9" id="KW-0297">G-protein coupled receptor</keyword>
<dbReference type="PRINTS" id="PR00237">
    <property type="entry name" value="GPCRRHODOPSN"/>
</dbReference>
<evidence type="ECO:0000256" key="2">
    <source>
        <dbReference type="ARBA" id="ARBA00022692"/>
    </source>
</evidence>
<dbReference type="PANTHER" id="PTHR45695">
    <property type="entry name" value="LEUCOKININ RECEPTOR-RELATED"/>
    <property type="match status" value="1"/>
</dbReference>
<reference evidence="13" key="1">
    <citation type="submission" date="2025-08" db="UniProtKB">
        <authorList>
            <consortium name="RefSeq"/>
        </authorList>
    </citation>
    <scope>IDENTIFICATION</scope>
</reference>
<feature type="transmembrane region" description="Helical" evidence="10">
    <location>
        <begin position="291"/>
        <end position="315"/>
    </location>
</feature>
<feature type="transmembrane region" description="Helical" evidence="10">
    <location>
        <begin position="72"/>
        <end position="93"/>
    </location>
</feature>
<keyword evidence="3 10" id="KW-1133">Transmembrane helix</keyword>